<dbReference type="AlphaFoldDB" id="A0A1M5RYG2"/>
<sequence length="555" mass="62053">MKKKVISALSLIGLYLPGASATDAVEFDWFRYDTPPALYEVAESQFKNPVLPGYYPDPSITKKGDDYYLVNSSFSYTPGLPVFHSKNLTDWKLVGYALDRASQTSFAGLGISRGIFAPTLRYHEGVFYLITTAVDSGGNFILTATDPAGPWSEPVWLPEVGGIDPDIFFDENGKAYIAHNDAPPGEPLYSGHRAIWLWEFDLTTMKVVPSSRKLLVNGGVDISQKPVWIEGPHIYKKDGWYYLTCAEGGTGPQHSQVVFRTRSLNDAFVPYQNNPILTQRDLPLPRPDAVDAAGHADFIQGPDGRWWSVFLATRPYLNDWYNTGRETFLLPMTWQTGWPMILPSGKPIPVTLPKPYPDIKSESTAFYSWREDFTDVELGLRWQGLRSFNRDWVHIQGGRMKLTPLREPLTSKGDVSYLGVHQSAAEYAVETEMYLPESTGVSGGLAAFQSEAFHYYFGARYTTAGTQLFVERTVDGKTSTVATHRLKEMQPDAITLRIRGDKERIYFDFRTSTGWTSMLEKTANTSSPAMDATWLSTNKAGGFVGTTLGLHSRKD</sequence>
<dbReference type="InterPro" id="IPR013320">
    <property type="entry name" value="ConA-like_dom_sf"/>
</dbReference>
<dbReference type="STRING" id="634436.SAMN05216361_4287"/>
<feature type="active site" description="Proton donor" evidence="4">
    <location>
        <position position="230"/>
    </location>
</feature>
<dbReference type="GO" id="GO:0005975">
    <property type="term" value="P:carbohydrate metabolic process"/>
    <property type="evidence" value="ECO:0007669"/>
    <property type="project" value="InterPro"/>
</dbReference>
<feature type="chain" id="PRO_5009913600" evidence="7">
    <location>
        <begin position="22"/>
        <end position="555"/>
    </location>
</feature>
<evidence type="ECO:0000313" key="10">
    <source>
        <dbReference type="Proteomes" id="UP000184520"/>
    </source>
</evidence>
<feature type="domain" description="Beta-xylosidase C-terminal Concanavalin A-like" evidence="8">
    <location>
        <begin position="370"/>
        <end position="551"/>
    </location>
</feature>
<keyword evidence="10" id="KW-1185">Reference proteome</keyword>
<dbReference type="PANTHER" id="PTHR42812">
    <property type="entry name" value="BETA-XYLOSIDASE"/>
    <property type="match status" value="1"/>
</dbReference>
<comment type="similarity">
    <text evidence="1 6">Belongs to the glycosyl hydrolase 43 family.</text>
</comment>
<evidence type="ECO:0000256" key="7">
    <source>
        <dbReference type="SAM" id="SignalP"/>
    </source>
</evidence>
<feature type="signal peptide" evidence="7">
    <location>
        <begin position="1"/>
        <end position="21"/>
    </location>
</feature>
<gene>
    <name evidence="9" type="ORF">SAMN05216361_4287</name>
</gene>
<accession>A0A1M5RYG2</accession>
<keyword evidence="2 6" id="KW-0378">Hydrolase</keyword>
<evidence type="ECO:0000256" key="3">
    <source>
        <dbReference type="ARBA" id="ARBA00023295"/>
    </source>
</evidence>
<evidence type="ECO:0000256" key="5">
    <source>
        <dbReference type="PIRSR" id="PIRSR606710-2"/>
    </source>
</evidence>
<dbReference type="SUPFAM" id="SSF49899">
    <property type="entry name" value="Concanavalin A-like lectins/glucanases"/>
    <property type="match status" value="1"/>
</dbReference>
<keyword evidence="7" id="KW-0732">Signal</keyword>
<evidence type="ECO:0000259" key="8">
    <source>
        <dbReference type="Pfam" id="PF17851"/>
    </source>
</evidence>
<organism evidence="9 10">
    <name type="scientific">Marisediminitalea aggregata</name>
    <dbReference type="NCBI Taxonomy" id="634436"/>
    <lineage>
        <taxon>Bacteria</taxon>
        <taxon>Pseudomonadati</taxon>
        <taxon>Pseudomonadota</taxon>
        <taxon>Gammaproteobacteria</taxon>
        <taxon>Alteromonadales</taxon>
        <taxon>Alteromonadaceae</taxon>
        <taxon>Marisediminitalea</taxon>
    </lineage>
</organism>
<evidence type="ECO:0000256" key="1">
    <source>
        <dbReference type="ARBA" id="ARBA00009865"/>
    </source>
</evidence>
<proteinExistence type="inferred from homology"/>
<evidence type="ECO:0000256" key="6">
    <source>
        <dbReference type="RuleBase" id="RU361187"/>
    </source>
</evidence>
<dbReference type="Proteomes" id="UP000184520">
    <property type="component" value="Unassembled WGS sequence"/>
</dbReference>
<dbReference type="CDD" id="cd18617">
    <property type="entry name" value="GH43_XynB-like"/>
    <property type="match status" value="1"/>
</dbReference>
<evidence type="ECO:0000256" key="2">
    <source>
        <dbReference type="ARBA" id="ARBA00022801"/>
    </source>
</evidence>
<keyword evidence="3 6" id="KW-0326">Glycosidase</keyword>
<reference evidence="10" key="1">
    <citation type="submission" date="2016-11" db="EMBL/GenBank/DDBJ databases">
        <authorList>
            <person name="Varghese N."/>
            <person name="Submissions S."/>
        </authorList>
    </citation>
    <scope>NUCLEOTIDE SEQUENCE [LARGE SCALE GENOMIC DNA]</scope>
    <source>
        <strain evidence="10">CGMCC 1.8995</strain>
    </source>
</reference>
<feature type="active site" description="Proton acceptor" evidence="4">
    <location>
        <position position="57"/>
    </location>
</feature>
<dbReference type="GO" id="GO:0004553">
    <property type="term" value="F:hydrolase activity, hydrolyzing O-glycosyl compounds"/>
    <property type="evidence" value="ECO:0007669"/>
    <property type="project" value="InterPro"/>
</dbReference>
<dbReference type="Pfam" id="PF04616">
    <property type="entry name" value="Glyco_hydro_43"/>
    <property type="match status" value="1"/>
</dbReference>
<dbReference type="InterPro" id="IPR023296">
    <property type="entry name" value="Glyco_hydro_beta-prop_sf"/>
</dbReference>
<dbReference type="Gene3D" id="2.115.10.20">
    <property type="entry name" value="Glycosyl hydrolase domain, family 43"/>
    <property type="match status" value="1"/>
</dbReference>
<dbReference type="Gene3D" id="2.60.120.200">
    <property type="match status" value="1"/>
</dbReference>
<protein>
    <submittedName>
        <fullName evidence="9">Alpha-N-arabinofuranosidase</fullName>
    </submittedName>
</protein>
<dbReference type="EMBL" id="FQWD01000008">
    <property type="protein sequence ID" value="SHH31275.1"/>
    <property type="molecule type" value="Genomic_DNA"/>
</dbReference>
<evidence type="ECO:0000313" key="9">
    <source>
        <dbReference type="EMBL" id="SHH31275.1"/>
    </source>
</evidence>
<dbReference type="Pfam" id="PF17851">
    <property type="entry name" value="GH43_C2"/>
    <property type="match status" value="1"/>
</dbReference>
<dbReference type="PANTHER" id="PTHR42812:SF12">
    <property type="entry name" value="BETA-XYLOSIDASE-RELATED"/>
    <property type="match status" value="1"/>
</dbReference>
<dbReference type="RefSeq" id="WP_073325209.1">
    <property type="nucleotide sequence ID" value="NZ_FQWD01000008.1"/>
</dbReference>
<feature type="site" description="Important for catalytic activity, responsible for pKa modulation of the active site Glu and correct orientation of both the proton donor and substrate" evidence="5">
    <location>
        <position position="164"/>
    </location>
</feature>
<dbReference type="OrthoDB" id="9801455at2"/>
<dbReference type="InterPro" id="IPR051795">
    <property type="entry name" value="Glycosyl_Hydrlase_43"/>
</dbReference>
<evidence type="ECO:0000256" key="4">
    <source>
        <dbReference type="PIRSR" id="PIRSR606710-1"/>
    </source>
</evidence>
<dbReference type="InterPro" id="IPR006710">
    <property type="entry name" value="Glyco_hydro_43"/>
</dbReference>
<dbReference type="SUPFAM" id="SSF75005">
    <property type="entry name" value="Arabinanase/levansucrase/invertase"/>
    <property type="match status" value="1"/>
</dbReference>
<name>A0A1M5RYG2_9ALTE</name>
<dbReference type="InterPro" id="IPR041542">
    <property type="entry name" value="GH43_C2"/>
</dbReference>